<dbReference type="WBParaSite" id="HPLM_0001071001-mRNA-1">
    <property type="protein sequence ID" value="HPLM_0001071001-mRNA-1"/>
    <property type="gene ID" value="HPLM_0001071001"/>
</dbReference>
<dbReference type="InterPro" id="IPR037171">
    <property type="entry name" value="NagB/RpiA_transferase-like"/>
</dbReference>
<dbReference type="EMBL" id="UZAF01017363">
    <property type="protein sequence ID" value="VDO40886.1"/>
    <property type="molecule type" value="Genomic_DNA"/>
</dbReference>
<dbReference type="InterPro" id="IPR046433">
    <property type="entry name" value="ActCoA_hydro"/>
</dbReference>
<dbReference type="PANTHER" id="PTHR21432:SF20">
    <property type="entry name" value="ACETYL-COA HYDROLASE"/>
    <property type="match status" value="1"/>
</dbReference>
<dbReference type="Proteomes" id="UP000268014">
    <property type="component" value="Unassembled WGS sequence"/>
</dbReference>
<dbReference type="OrthoDB" id="5817871at2759"/>
<organism evidence="3">
    <name type="scientific">Haemonchus placei</name>
    <name type="common">Barber's pole worm</name>
    <dbReference type="NCBI Taxonomy" id="6290"/>
    <lineage>
        <taxon>Eukaryota</taxon>
        <taxon>Metazoa</taxon>
        <taxon>Ecdysozoa</taxon>
        <taxon>Nematoda</taxon>
        <taxon>Chromadorea</taxon>
        <taxon>Rhabditida</taxon>
        <taxon>Rhabditina</taxon>
        <taxon>Rhabditomorpha</taxon>
        <taxon>Strongyloidea</taxon>
        <taxon>Trichostrongylidae</taxon>
        <taxon>Haemonchus</taxon>
    </lineage>
</organism>
<dbReference type="GO" id="GO:0006083">
    <property type="term" value="P:acetate metabolic process"/>
    <property type="evidence" value="ECO:0007669"/>
    <property type="project" value="InterPro"/>
</dbReference>
<dbReference type="STRING" id="6290.A0A0N4WID3"/>
<evidence type="ECO:0000313" key="1">
    <source>
        <dbReference type="EMBL" id="VDO40886.1"/>
    </source>
</evidence>
<dbReference type="GO" id="GO:0008775">
    <property type="term" value="F:acetate CoA-transferase activity"/>
    <property type="evidence" value="ECO:0007669"/>
    <property type="project" value="InterPro"/>
</dbReference>
<reference evidence="3" key="1">
    <citation type="submission" date="2017-02" db="UniProtKB">
        <authorList>
            <consortium name="WormBaseParasite"/>
        </authorList>
    </citation>
    <scope>IDENTIFICATION</scope>
</reference>
<gene>
    <name evidence="1" type="ORF">HPLM_LOCUS10702</name>
</gene>
<accession>A0A0N4WID3</accession>
<dbReference type="AlphaFoldDB" id="A0A0N4WID3"/>
<sequence>MQLSIYMKRAFYPLASRLSSPIQGKLPKRVTADEAVSTIASGDHIFVHGPASTPTELLEALCRRVDSHGIKDLRPIHIILGGKVPWTDEKYFGELP</sequence>
<dbReference type="SUPFAM" id="SSF100950">
    <property type="entry name" value="NagB/RpiA/CoA transferase-like"/>
    <property type="match status" value="1"/>
</dbReference>
<protein>
    <submittedName>
        <fullName evidence="3">Decarboxylase family protein</fullName>
    </submittedName>
</protein>
<dbReference type="Gene3D" id="3.40.1080.10">
    <property type="entry name" value="Glutaconate Coenzyme A-transferase"/>
    <property type="match status" value="1"/>
</dbReference>
<dbReference type="PANTHER" id="PTHR21432">
    <property type="entry name" value="ACETYL-COA HYDROLASE-RELATED"/>
    <property type="match status" value="1"/>
</dbReference>
<reference evidence="1 2" key="2">
    <citation type="submission" date="2018-11" db="EMBL/GenBank/DDBJ databases">
        <authorList>
            <consortium name="Pathogen Informatics"/>
        </authorList>
    </citation>
    <scope>NUCLEOTIDE SEQUENCE [LARGE SCALE GENOMIC DNA]</scope>
    <source>
        <strain evidence="1 2">MHpl1</strain>
    </source>
</reference>
<dbReference type="GO" id="GO:0005739">
    <property type="term" value="C:mitochondrion"/>
    <property type="evidence" value="ECO:0007669"/>
    <property type="project" value="TreeGrafter"/>
</dbReference>
<evidence type="ECO:0000313" key="2">
    <source>
        <dbReference type="Proteomes" id="UP000268014"/>
    </source>
</evidence>
<name>A0A0N4WID3_HAEPC</name>
<keyword evidence="2" id="KW-1185">Reference proteome</keyword>
<evidence type="ECO:0000313" key="3">
    <source>
        <dbReference type="WBParaSite" id="HPLM_0001071001-mRNA-1"/>
    </source>
</evidence>
<proteinExistence type="predicted"/>